<evidence type="ECO:0000313" key="2">
    <source>
        <dbReference type="EMBL" id="KJA15237.1"/>
    </source>
</evidence>
<dbReference type="AlphaFoldDB" id="A0A0D2KKW1"/>
<dbReference type="SUPFAM" id="SSF52047">
    <property type="entry name" value="RNI-like"/>
    <property type="match status" value="1"/>
</dbReference>
<gene>
    <name evidence="2" type="ORF">HYPSUDRAFT_48554</name>
</gene>
<dbReference type="InterPro" id="IPR032675">
    <property type="entry name" value="LRR_dom_sf"/>
</dbReference>
<dbReference type="Gene3D" id="3.80.10.10">
    <property type="entry name" value="Ribonuclease Inhibitor"/>
    <property type="match status" value="1"/>
</dbReference>
<evidence type="ECO:0000313" key="3">
    <source>
        <dbReference type="Proteomes" id="UP000054270"/>
    </source>
</evidence>
<dbReference type="EMBL" id="KN817650">
    <property type="protein sequence ID" value="KJA15237.1"/>
    <property type="molecule type" value="Genomic_DNA"/>
</dbReference>
<dbReference type="OMA" id="NIACTAR"/>
<accession>A0A0D2KKW1</accession>
<sequence>MPLLATEEQRLIDKAIEEHLAAVQVLRYQRNCLASISQLPPEILSRIFSWAKFPLRTYSWQPHNPLAWIKITHVSTHWRSVAMNTPMLWDDPPPENGPWVVEMLKRSKAVGLTVSTDLSTRESRKAAGLMAILRQDGARLQHLALTNMTFECWKVLKSLPVSAPRLEILSLSSRLPGRGPDNIHIPKTVLNNADSLRQLELSGCNVHWHCFPLSNITHLKLRNIACTARPTWTQFIDALAKMSKLESLDIESILDPTVNFTASDTSSGPIYFSLLQRLTVESPTTEVEMFFERVAFPPSAVVHVRGIPQSHPISEISAVISSIARLYSSQEFLILTLRDRDSEFNLPDSVRFQLFPKVSKRLNDINAKAVAKALLTLEFVTSGGQVTIDEIVPEIFKNGLPLDKVSHAELAADITDPDTLMYTFGNLPALSHVGIELRNGIPFVDALYPNTVDSEHFPLYFRSLVSISFTGVKFESEDVERDPDDVSLVLLQDCLIQRYECGAEIQKLSLDDCYRLDDFGVRELENIVVDVDWDEIEQGFERKESDEEEEEEEEEEGEYYPYSGYTVYY</sequence>
<name>A0A0D2KKW1_HYPSF</name>
<keyword evidence="3" id="KW-1185">Reference proteome</keyword>
<reference evidence="3" key="1">
    <citation type="submission" date="2014-04" db="EMBL/GenBank/DDBJ databases">
        <title>Evolutionary Origins and Diversification of the Mycorrhizal Mutualists.</title>
        <authorList>
            <consortium name="DOE Joint Genome Institute"/>
            <consortium name="Mycorrhizal Genomics Consortium"/>
            <person name="Kohler A."/>
            <person name="Kuo A."/>
            <person name="Nagy L.G."/>
            <person name="Floudas D."/>
            <person name="Copeland A."/>
            <person name="Barry K.W."/>
            <person name="Cichocki N."/>
            <person name="Veneault-Fourrey C."/>
            <person name="LaButti K."/>
            <person name="Lindquist E.A."/>
            <person name="Lipzen A."/>
            <person name="Lundell T."/>
            <person name="Morin E."/>
            <person name="Murat C."/>
            <person name="Riley R."/>
            <person name="Ohm R."/>
            <person name="Sun H."/>
            <person name="Tunlid A."/>
            <person name="Henrissat B."/>
            <person name="Grigoriev I.V."/>
            <person name="Hibbett D.S."/>
            <person name="Martin F."/>
        </authorList>
    </citation>
    <scope>NUCLEOTIDE SEQUENCE [LARGE SCALE GENOMIC DNA]</scope>
    <source>
        <strain evidence="3">FD-334 SS-4</strain>
    </source>
</reference>
<feature type="region of interest" description="Disordered" evidence="1">
    <location>
        <begin position="539"/>
        <end position="565"/>
    </location>
</feature>
<feature type="compositionally biased region" description="Acidic residues" evidence="1">
    <location>
        <begin position="546"/>
        <end position="558"/>
    </location>
</feature>
<dbReference type="STRING" id="945553.A0A0D2KKW1"/>
<organism evidence="2 3">
    <name type="scientific">Hypholoma sublateritium (strain FD-334 SS-4)</name>
    <dbReference type="NCBI Taxonomy" id="945553"/>
    <lineage>
        <taxon>Eukaryota</taxon>
        <taxon>Fungi</taxon>
        <taxon>Dikarya</taxon>
        <taxon>Basidiomycota</taxon>
        <taxon>Agaricomycotina</taxon>
        <taxon>Agaricomycetes</taxon>
        <taxon>Agaricomycetidae</taxon>
        <taxon>Agaricales</taxon>
        <taxon>Agaricineae</taxon>
        <taxon>Strophariaceae</taxon>
        <taxon>Hypholoma</taxon>
    </lineage>
</organism>
<dbReference type="Gene3D" id="1.20.1280.50">
    <property type="match status" value="1"/>
</dbReference>
<evidence type="ECO:0000256" key="1">
    <source>
        <dbReference type="SAM" id="MobiDB-lite"/>
    </source>
</evidence>
<proteinExistence type="predicted"/>
<dbReference type="OrthoDB" id="3156934at2759"/>
<dbReference type="Proteomes" id="UP000054270">
    <property type="component" value="Unassembled WGS sequence"/>
</dbReference>
<protein>
    <submittedName>
        <fullName evidence="2">Uncharacterized protein</fullName>
    </submittedName>
</protein>